<accession>A0ABQ5FXR0</accession>
<comment type="caution">
    <text evidence="1">The sequence shown here is derived from an EMBL/GenBank/DDBJ whole genome shotgun (WGS) entry which is preliminary data.</text>
</comment>
<sequence length="175" mass="19749">MLATAKEKTVNGEVHIQALVDGKKVIVIEMSVRRALQLKDTEDLQAAEIVKLKDRVMKLERGISQDSRASKIRRVGRIYTSCFSKDLDVWVLRRIHPKGEENCSDLDGCMQRVTLVDEAQERNDDNLMFNTRVFDEQEVKVEKVVSTAEVTTVNATTTTVDKLTLAQTLIEIKGS</sequence>
<protein>
    <submittedName>
        <fullName evidence="1">Uncharacterized protein</fullName>
    </submittedName>
</protein>
<organism evidence="1 2">
    <name type="scientific">Tanacetum coccineum</name>
    <dbReference type="NCBI Taxonomy" id="301880"/>
    <lineage>
        <taxon>Eukaryota</taxon>
        <taxon>Viridiplantae</taxon>
        <taxon>Streptophyta</taxon>
        <taxon>Embryophyta</taxon>
        <taxon>Tracheophyta</taxon>
        <taxon>Spermatophyta</taxon>
        <taxon>Magnoliopsida</taxon>
        <taxon>eudicotyledons</taxon>
        <taxon>Gunneridae</taxon>
        <taxon>Pentapetalae</taxon>
        <taxon>asterids</taxon>
        <taxon>campanulids</taxon>
        <taxon>Asterales</taxon>
        <taxon>Asteraceae</taxon>
        <taxon>Asteroideae</taxon>
        <taxon>Anthemideae</taxon>
        <taxon>Anthemidinae</taxon>
        <taxon>Tanacetum</taxon>
    </lineage>
</organism>
<evidence type="ECO:0000313" key="1">
    <source>
        <dbReference type="EMBL" id="GJT68094.1"/>
    </source>
</evidence>
<proteinExistence type="predicted"/>
<dbReference type="Proteomes" id="UP001151760">
    <property type="component" value="Unassembled WGS sequence"/>
</dbReference>
<keyword evidence="2" id="KW-1185">Reference proteome</keyword>
<reference evidence="1" key="2">
    <citation type="submission" date="2022-01" db="EMBL/GenBank/DDBJ databases">
        <authorList>
            <person name="Yamashiro T."/>
            <person name="Shiraishi A."/>
            <person name="Satake H."/>
            <person name="Nakayama K."/>
        </authorList>
    </citation>
    <scope>NUCLEOTIDE SEQUENCE</scope>
</reference>
<evidence type="ECO:0000313" key="2">
    <source>
        <dbReference type="Proteomes" id="UP001151760"/>
    </source>
</evidence>
<dbReference type="EMBL" id="BQNB010017867">
    <property type="protein sequence ID" value="GJT68094.1"/>
    <property type="molecule type" value="Genomic_DNA"/>
</dbReference>
<reference evidence="1" key="1">
    <citation type="journal article" date="2022" name="Int. J. Mol. Sci.">
        <title>Draft Genome of Tanacetum Coccineum: Genomic Comparison of Closely Related Tanacetum-Family Plants.</title>
        <authorList>
            <person name="Yamashiro T."/>
            <person name="Shiraishi A."/>
            <person name="Nakayama K."/>
            <person name="Satake H."/>
        </authorList>
    </citation>
    <scope>NUCLEOTIDE SEQUENCE</scope>
</reference>
<name>A0ABQ5FXR0_9ASTR</name>
<gene>
    <name evidence="1" type="ORF">Tco_1019574</name>
</gene>